<evidence type="ECO:0000313" key="3">
    <source>
        <dbReference type="Proteomes" id="UP000433101"/>
    </source>
</evidence>
<comment type="caution">
    <text evidence="2">The sequence shown here is derived from an EMBL/GenBank/DDBJ whole genome shotgun (WGS) entry which is preliminary data.</text>
</comment>
<accession>A0A7X3LRU3</accession>
<dbReference type="Pfam" id="PF08534">
    <property type="entry name" value="Redoxin"/>
    <property type="match status" value="1"/>
</dbReference>
<dbReference type="RefSeq" id="WP_160774128.1">
    <property type="nucleotide sequence ID" value="NZ_WUMV01000001.1"/>
</dbReference>
<dbReference type="InterPro" id="IPR036249">
    <property type="entry name" value="Thioredoxin-like_sf"/>
</dbReference>
<dbReference type="PANTHER" id="PTHR43640">
    <property type="entry name" value="OS07G0260300 PROTEIN"/>
    <property type="match status" value="1"/>
</dbReference>
<sequence>MAATTPICDFGWRAIDARLPATDGKDYSIFECAGPNGLVVAFICNHCPYVKAVIDRIVRDANDLKEHGIGFVALCSNDATTHPADSFENMKVFAGKHGFTFPYLHDEDQSLARKYDAVCTPDFFGFNKHLELQYRGRLDASRKDIAPEDARRDLYDAMVMVAETGSGPREQIPSMGCSIKWKDAA</sequence>
<protein>
    <submittedName>
        <fullName evidence="2">Redoxin domain-containing protein</fullName>
    </submittedName>
</protein>
<proteinExistence type="predicted"/>
<dbReference type="CDD" id="cd02969">
    <property type="entry name" value="PRX_like1"/>
    <property type="match status" value="1"/>
</dbReference>
<feature type="domain" description="Thioredoxin" evidence="1">
    <location>
        <begin position="8"/>
        <end position="160"/>
    </location>
</feature>
<dbReference type="PROSITE" id="PS51352">
    <property type="entry name" value="THIOREDOXIN_2"/>
    <property type="match status" value="1"/>
</dbReference>
<dbReference type="SUPFAM" id="SSF52833">
    <property type="entry name" value="Thioredoxin-like"/>
    <property type="match status" value="1"/>
</dbReference>
<dbReference type="AlphaFoldDB" id="A0A7X3LRU3"/>
<dbReference type="GO" id="GO:0016491">
    <property type="term" value="F:oxidoreductase activity"/>
    <property type="evidence" value="ECO:0007669"/>
    <property type="project" value="InterPro"/>
</dbReference>
<dbReference type="InterPro" id="IPR013740">
    <property type="entry name" value="Redoxin"/>
</dbReference>
<dbReference type="InterPro" id="IPR013766">
    <property type="entry name" value="Thioredoxin_domain"/>
</dbReference>
<keyword evidence="3" id="KW-1185">Reference proteome</keyword>
<organism evidence="2 3">
    <name type="scientific">Stappia sediminis</name>
    <dbReference type="NCBI Taxonomy" id="2692190"/>
    <lineage>
        <taxon>Bacteria</taxon>
        <taxon>Pseudomonadati</taxon>
        <taxon>Pseudomonadota</taxon>
        <taxon>Alphaproteobacteria</taxon>
        <taxon>Hyphomicrobiales</taxon>
        <taxon>Stappiaceae</taxon>
        <taxon>Stappia</taxon>
    </lineage>
</organism>
<gene>
    <name evidence="2" type="ORF">GR183_03255</name>
</gene>
<dbReference type="PANTHER" id="PTHR43640:SF1">
    <property type="entry name" value="THIOREDOXIN-DEPENDENT PEROXIREDOXIN"/>
    <property type="match status" value="1"/>
</dbReference>
<reference evidence="2 3" key="1">
    <citation type="submission" date="2019-12" db="EMBL/GenBank/DDBJ databases">
        <authorList>
            <person name="Li M."/>
        </authorList>
    </citation>
    <scope>NUCLEOTIDE SEQUENCE [LARGE SCALE GENOMIC DNA]</scope>
    <source>
        <strain evidence="2 3">GBMRC 2046</strain>
    </source>
</reference>
<evidence type="ECO:0000313" key="2">
    <source>
        <dbReference type="EMBL" id="MXN63910.1"/>
    </source>
</evidence>
<dbReference type="EMBL" id="WUMV01000001">
    <property type="protein sequence ID" value="MXN63910.1"/>
    <property type="molecule type" value="Genomic_DNA"/>
</dbReference>
<dbReference type="InterPro" id="IPR047262">
    <property type="entry name" value="PRX-like1"/>
</dbReference>
<evidence type="ECO:0000259" key="1">
    <source>
        <dbReference type="PROSITE" id="PS51352"/>
    </source>
</evidence>
<dbReference type="Gene3D" id="3.40.30.10">
    <property type="entry name" value="Glutaredoxin"/>
    <property type="match status" value="1"/>
</dbReference>
<name>A0A7X3LRU3_9HYPH</name>
<dbReference type="Proteomes" id="UP000433101">
    <property type="component" value="Unassembled WGS sequence"/>
</dbReference>